<reference evidence="2 3" key="1">
    <citation type="submission" date="2015-08" db="EMBL/GenBank/DDBJ databases">
        <title>Genome sequence of Streptococcus phocae subsp. phocae ATCC 51973T isolated from liver specimen obtained from seal.</title>
        <authorList>
            <person name="Avendano-Herrera R."/>
        </authorList>
    </citation>
    <scope>NUCLEOTIDE SEQUENCE [LARGE SCALE GENOMIC DNA]</scope>
    <source>
        <strain evidence="2 3">ATCC 51973</strain>
    </source>
</reference>
<dbReference type="PATRIC" id="fig|119224.3.peg.1157"/>
<evidence type="ECO:0000313" key="3">
    <source>
        <dbReference type="Proteomes" id="UP000049578"/>
    </source>
</evidence>
<dbReference type="RefSeq" id="WP_054279100.1">
    <property type="nucleotide sequence ID" value="NZ_LHQM01000031.1"/>
</dbReference>
<evidence type="ECO:0000313" key="2">
    <source>
        <dbReference type="EMBL" id="KPJ21997.1"/>
    </source>
</evidence>
<feature type="compositionally biased region" description="Low complexity" evidence="1">
    <location>
        <begin position="52"/>
        <end position="73"/>
    </location>
</feature>
<keyword evidence="3" id="KW-1185">Reference proteome</keyword>
<protein>
    <recommendedName>
        <fullName evidence="4">Cystathionine gamma-synthase</fullName>
    </recommendedName>
</protein>
<gene>
    <name evidence="2" type="ORF">AKK44_07085</name>
</gene>
<dbReference type="STRING" id="119224.AKK44_07085"/>
<proteinExistence type="predicted"/>
<dbReference type="Proteomes" id="UP000049578">
    <property type="component" value="Unassembled WGS sequence"/>
</dbReference>
<accession>A0A0P6S6X9</accession>
<feature type="compositionally biased region" description="Basic and acidic residues" evidence="1">
    <location>
        <begin position="84"/>
        <end position="94"/>
    </location>
</feature>
<feature type="region of interest" description="Disordered" evidence="1">
    <location>
        <begin position="42"/>
        <end position="129"/>
    </location>
</feature>
<dbReference type="AlphaFoldDB" id="A0A0P6S6X9"/>
<evidence type="ECO:0008006" key="4">
    <source>
        <dbReference type="Google" id="ProtNLM"/>
    </source>
</evidence>
<comment type="caution">
    <text evidence="2">The sequence shown here is derived from an EMBL/GenBank/DDBJ whole genome shotgun (WGS) entry which is preliminary data.</text>
</comment>
<organism evidence="2 3">
    <name type="scientific">Streptococcus phocae</name>
    <dbReference type="NCBI Taxonomy" id="119224"/>
    <lineage>
        <taxon>Bacteria</taxon>
        <taxon>Bacillati</taxon>
        <taxon>Bacillota</taxon>
        <taxon>Bacilli</taxon>
        <taxon>Lactobacillales</taxon>
        <taxon>Streptococcaceae</taxon>
        <taxon>Streptococcus</taxon>
    </lineage>
</organism>
<sequence length="204" mass="23398">MNKKKFPLVADGEPVISMAKPMALYDNEDLITNIRGDYHDKAYDDEEVTLQPSDDTSNAPTTTSSPTVTRSTSHQSHRNYTNEARQKAKQDIKEKRKAYISKKIAYPPKQPTAVKTTKNPSGAKKATTELHRFSEKLQQDSYILAELPRQYKEPEQSQSKQAAIIKNNYDFLKRSQIYNPKETKEHRDKIVAQELNLSRLKDIT</sequence>
<name>A0A0P6S6X9_9STRE</name>
<dbReference type="EMBL" id="LHQM01000031">
    <property type="protein sequence ID" value="KPJ21997.1"/>
    <property type="molecule type" value="Genomic_DNA"/>
</dbReference>
<evidence type="ECO:0000256" key="1">
    <source>
        <dbReference type="SAM" id="MobiDB-lite"/>
    </source>
</evidence>